<dbReference type="PROSITE" id="PS51677">
    <property type="entry name" value="NODB"/>
    <property type="match status" value="1"/>
</dbReference>
<dbReference type="CDD" id="cd10918">
    <property type="entry name" value="CE4_NodB_like_5s_6s"/>
    <property type="match status" value="1"/>
</dbReference>
<feature type="domain" description="NodB homology" evidence="3">
    <location>
        <begin position="142"/>
        <end position="304"/>
    </location>
</feature>
<protein>
    <submittedName>
        <fullName evidence="4">Polysaccharide deacetylase</fullName>
    </submittedName>
</protein>
<comment type="subcellular location">
    <subcellularLocation>
        <location evidence="1">Secreted</location>
    </subcellularLocation>
</comment>
<keyword evidence="5" id="KW-1185">Reference proteome</keyword>
<dbReference type="Proteomes" id="UP000077926">
    <property type="component" value="Chromosome"/>
</dbReference>
<name>A0A1B3XVN6_9BACI</name>
<evidence type="ECO:0000256" key="1">
    <source>
        <dbReference type="ARBA" id="ARBA00004613"/>
    </source>
</evidence>
<organism evidence="4 5">
    <name type="scientific">Peribacillus muralis</name>
    <dbReference type="NCBI Taxonomy" id="264697"/>
    <lineage>
        <taxon>Bacteria</taxon>
        <taxon>Bacillati</taxon>
        <taxon>Bacillota</taxon>
        <taxon>Bacilli</taxon>
        <taxon>Bacillales</taxon>
        <taxon>Bacillaceae</taxon>
        <taxon>Peribacillus</taxon>
    </lineage>
</organism>
<evidence type="ECO:0000313" key="5">
    <source>
        <dbReference type="Proteomes" id="UP000077926"/>
    </source>
</evidence>
<dbReference type="Gene3D" id="3.20.20.370">
    <property type="entry name" value="Glycoside hydrolase/deacetylase"/>
    <property type="match status" value="1"/>
</dbReference>
<dbReference type="InterPro" id="IPR051398">
    <property type="entry name" value="Polysacch_Deacetylase"/>
</dbReference>
<dbReference type="Pfam" id="PF01522">
    <property type="entry name" value="Polysacc_deac_1"/>
    <property type="match status" value="1"/>
</dbReference>
<dbReference type="KEGG" id="bmur:ABE28_023275"/>
<proteinExistence type="predicted"/>
<evidence type="ECO:0000256" key="2">
    <source>
        <dbReference type="ARBA" id="ARBA00022729"/>
    </source>
</evidence>
<dbReference type="PANTHER" id="PTHR34216">
    <property type="match status" value="1"/>
</dbReference>
<dbReference type="GO" id="GO:0005576">
    <property type="term" value="C:extracellular region"/>
    <property type="evidence" value="ECO:0007669"/>
    <property type="project" value="UniProtKB-SubCell"/>
</dbReference>
<dbReference type="PROSITE" id="PS51257">
    <property type="entry name" value="PROKAR_LIPOPROTEIN"/>
    <property type="match status" value="1"/>
</dbReference>
<dbReference type="GO" id="GO:0016810">
    <property type="term" value="F:hydrolase activity, acting on carbon-nitrogen (but not peptide) bonds"/>
    <property type="evidence" value="ECO:0007669"/>
    <property type="project" value="InterPro"/>
</dbReference>
<sequence length="304" mass="33783">MLEKNRRMIVGKYKFIWMAALLGVFILAGCSQGVLENLGKKTAAPITEENIEVAAAAENDAEPDSEGGAGPERIDTSGWVTAESAVKLPILMYHSISEGNNLRVRKEEFRLQMAWLRENGYQTLSPDEAFLVLSENRMPSEKCVWITFDDGYTDNYTEAFPILKEYDMKATIFMIGKSIGKAHHLTEDQMAEMSANGISIESHTINHLELNRMTSGQQEAEMVQSKDLFDRILHQETTVLSYPVGRYNEESLRLSEEAGYKMAVTTEPGGATSEQGMHALHRVRISPGLSAGGFANMIENASNH</sequence>
<dbReference type="GO" id="GO:0005975">
    <property type="term" value="P:carbohydrate metabolic process"/>
    <property type="evidence" value="ECO:0007669"/>
    <property type="project" value="InterPro"/>
</dbReference>
<evidence type="ECO:0000259" key="3">
    <source>
        <dbReference type="PROSITE" id="PS51677"/>
    </source>
</evidence>
<evidence type="ECO:0000313" key="4">
    <source>
        <dbReference type="EMBL" id="AOH57279.1"/>
    </source>
</evidence>
<reference evidence="4 5" key="1">
    <citation type="submission" date="2016-08" db="EMBL/GenBank/DDBJ databases">
        <title>Complete genome sequence of Bacillus muralis G25-68, a strain with toxicity to nematodes.</title>
        <authorList>
            <person name="Zheng Z."/>
        </authorList>
    </citation>
    <scope>NUCLEOTIDE SEQUENCE [LARGE SCALE GENOMIC DNA]</scope>
    <source>
        <strain evidence="4 5">G25-68</strain>
    </source>
</reference>
<keyword evidence="2" id="KW-0732">Signal</keyword>
<gene>
    <name evidence="4" type="ORF">ABE28_023275</name>
</gene>
<dbReference type="InterPro" id="IPR011330">
    <property type="entry name" value="Glyco_hydro/deAcase_b/a-brl"/>
</dbReference>
<dbReference type="InterPro" id="IPR002509">
    <property type="entry name" value="NODB_dom"/>
</dbReference>
<dbReference type="AlphaFoldDB" id="A0A1B3XVN6"/>
<accession>A0A1B3XVN6</accession>
<dbReference type="SUPFAM" id="SSF88713">
    <property type="entry name" value="Glycoside hydrolase/deacetylase"/>
    <property type="match status" value="1"/>
</dbReference>
<dbReference type="PANTHER" id="PTHR34216:SF3">
    <property type="entry name" value="POLY-BETA-1,6-N-ACETYL-D-GLUCOSAMINE N-DEACETYLASE"/>
    <property type="match status" value="1"/>
</dbReference>
<dbReference type="EMBL" id="CP017080">
    <property type="protein sequence ID" value="AOH57279.1"/>
    <property type="molecule type" value="Genomic_DNA"/>
</dbReference>